<dbReference type="EC" id="2.3.1.189" evidence="4"/>
<dbReference type="InterPro" id="IPR000182">
    <property type="entry name" value="GNAT_dom"/>
</dbReference>
<dbReference type="CDD" id="cd04301">
    <property type="entry name" value="NAT_SF"/>
    <property type="match status" value="1"/>
</dbReference>
<dbReference type="InterPro" id="IPR016181">
    <property type="entry name" value="Acyl_CoA_acyltransferase"/>
</dbReference>
<dbReference type="PANTHER" id="PTHR43420:SF47">
    <property type="entry name" value="N-ACETYLTRANSFERASE DOMAIN-CONTAINING PROTEIN"/>
    <property type="match status" value="1"/>
</dbReference>
<sequence>MLKPKHLGVDIRPVTVADAPVVLGCLQRIDATAPYLLYQPGERNWDVDTTAMVIDQSSQSGVFFGAFADQQMCGYLLLQGSTLQKIQHSAQIVVAVDATYRHQGIGQRLLTTALAYAQDQGLHRLELSVIPENTVAKHLYEKLGFTVEGIKKQAIQQSDGFADEMIMAKLLK</sequence>
<dbReference type="InterPro" id="IPR050680">
    <property type="entry name" value="YpeA/RimI_acetyltransf"/>
</dbReference>
<keyword evidence="5" id="KW-1185">Reference proteome</keyword>
<accession>A0ABM8Z4H1</accession>
<proteinExistence type="predicted"/>
<keyword evidence="2 4" id="KW-0012">Acyltransferase</keyword>
<gene>
    <name evidence="4" type="primary">mshD_1</name>
    <name evidence="4" type="ORF">WFA24289_00515</name>
</gene>
<dbReference type="PANTHER" id="PTHR43420">
    <property type="entry name" value="ACETYLTRANSFERASE"/>
    <property type="match status" value="1"/>
</dbReference>
<dbReference type="PROSITE" id="PS51186">
    <property type="entry name" value="GNAT"/>
    <property type="match status" value="1"/>
</dbReference>
<reference evidence="4 5" key="1">
    <citation type="submission" date="2021-11" db="EMBL/GenBank/DDBJ databases">
        <authorList>
            <person name="Depoorter E."/>
        </authorList>
    </citation>
    <scope>NUCLEOTIDE SEQUENCE [LARGE SCALE GENOMIC DNA]</scope>
    <source>
        <strain evidence="4 5">LMG 24289</strain>
    </source>
</reference>
<evidence type="ECO:0000259" key="3">
    <source>
        <dbReference type="PROSITE" id="PS51186"/>
    </source>
</evidence>
<organism evidence="4 5">
    <name type="scientific">Periweissella fabaria</name>
    <dbReference type="NCBI Taxonomy" id="546157"/>
    <lineage>
        <taxon>Bacteria</taxon>
        <taxon>Bacillati</taxon>
        <taxon>Bacillota</taxon>
        <taxon>Bacilli</taxon>
        <taxon>Lactobacillales</taxon>
        <taxon>Lactobacillaceae</taxon>
        <taxon>Periweissella</taxon>
    </lineage>
</organism>
<evidence type="ECO:0000313" key="5">
    <source>
        <dbReference type="Proteomes" id="UP000789707"/>
    </source>
</evidence>
<comment type="caution">
    <text evidence="4">The sequence shown here is derived from an EMBL/GenBank/DDBJ whole genome shotgun (WGS) entry which is preliminary data.</text>
</comment>
<keyword evidence="1 4" id="KW-0808">Transferase</keyword>
<protein>
    <submittedName>
        <fullName evidence="4">Mycothiol acetyltransferase</fullName>
        <ecNumber evidence="4">2.3.1.189</ecNumber>
    </submittedName>
</protein>
<evidence type="ECO:0000256" key="1">
    <source>
        <dbReference type="ARBA" id="ARBA00022679"/>
    </source>
</evidence>
<dbReference type="Proteomes" id="UP000789707">
    <property type="component" value="Unassembled WGS sequence"/>
</dbReference>
<feature type="domain" description="N-acetyltransferase" evidence="3">
    <location>
        <begin position="9"/>
        <end position="172"/>
    </location>
</feature>
<evidence type="ECO:0000256" key="2">
    <source>
        <dbReference type="ARBA" id="ARBA00023315"/>
    </source>
</evidence>
<dbReference type="EMBL" id="CAKKNS010000001">
    <property type="protein sequence ID" value="CAH0416216.1"/>
    <property type="molecule type" value="Genomic_DNA"/>
</dbReference>
<dbReference type="SUPFAM" id="SSF55729">
    <property type="entry name" value="Acyl-CoA N-acyltransferases (Nat)"/>
    <property type="match status" value="1"/>
</dbReference>
<dbReference type="Pfam" id="PF00583">
    <property type="entry name" value="Acetyltransf_1"/>
    <property type="match status" value="1"/>
</dbReference>
<dbReference type="Gene3D" id="3.40.630.30">
    <property type="match status" value="1"/>
</dbReference>
<evidence type="ECO:0000313" key="4">
    <source>
        <dbReference type="EMBL" id="CAH0416216.1"/>
    </source>
</evidence>
<dbReference type="GO" id="GO:0035447">
    <property type="term" value="F:mycothiol synthase activity"/>
    <property type="evidence" value="ECO:0007669"/>
    <property type="project" value="UniProtKB-EC"/>
</dbReference>
<name>A0ABM8Z4H1_9LACO</name>
<dbReference type="RefSeq" id="WP_230096276.1">
    <property type="nucleotide sequence ID" value="NZ_CAKKNS010000001.1"/>
</dbReference>